<name>A0AC60QLR4_IXOPE</name>
<reference evidence="1 2" key="1">
    <citation type="journal article" date="2020" name="Cell">
        <title>Large-Scale Comparative Analyses of Tick Genomes Elucidate Their Genetic Diversity and Vector Capacities.</title>
        <authorList>
            <consortium name="Tick Genome and Microbiome Consortium (TIGMIC)"/>
            <person name="Jia N."/>
            <person name="Wang J."/>
            <person name="Shi W."/>
            <person name="Du L."/>
            <person name="Sun Y."/>
            <person name="Zhan W."/>
            <person name="Jiang J.F."/>
            <person name="Wang Q."/>
            <person name="Zhang B."/>
            <person name="Ji P."/>
            <person name="Bell-Sakyi L."/>
            <person name="Cui X.M."/>
            <person name="Yuan T.T."/>
            <person name="Jiang B.G."/>
            <person name="Yang W.F."/>
            <person name="Lam T.T."/>
            <person name="Chang Q.C."/>
            <person name="Ding S.J."/>
            <person name="Wang X.J."/>
            <person name="Zhu J.G."/>
            <person name="Ruan X.D."/>
            <person name="Zhao L."/>
            <person name="Wei J.T."/>
            <person name="Ye R.Z."/>
            <person name="Que T.C."/>
            <person name="Du C.H."/>
            <person name="Zhou Y.H."/>
            <person name="Cheng J.X."/>
            <person name="Dai P.F."/>
            <person name="Guo W.B."/>
            <person name="Han X.H."/>
            <person name="Huang E.J."/>
            <person name="Li L.F."/>
            <person name="Wei W."/>
            <person name="Gao Y.C."/>
            <person name="Liu J.Z."/>
            <person name="Shao H.Z."/>
            <person name="Wang X."/>
            <person name="Wang C.C."/>
            <person name="Yang T.C."/>
            <person name="Huo Q.B."/>
            <person name="Li W."/>
            <person name="Chen H.Y."/>
            <person name="Chen S.E."/>
            <person name="Zhou L.G."/>
            <person name="Ni X.B."/>
            <person name="Tian J.H."/>
            <person name="Sheng Y."/>
            <person name="Liu T."/>
            <person name="Pan Y.S."/>
            <person name="Xia L.Y."/>
            <person name="Li J."/>
            <person name="Zhao F."/>
            <person name="Cao W.C."/>
        </authorList>
    </citation>
    <scope>NUCLEOTIDE SEQUENCE [LARGE SCALE GENOMIC DNA]</scope>
    <source>
        <strain evidence="1">Iper-2018</strain>
    </source>
</reference>
<evidence type="ECO:0000313" key="1">
    <source>
        <dbReference type="EMBL" id="KAG0433962.1"/>
    </source>
</evidence>
<comment type="caution">
    <text evidence="1">The sequence shown here is derived from an EMBL/GenBank/DDBJ whole genome shotgun (WGS) entry which is preliminary data.</text>
</comment>
<sequence>MDARRGAHVDAAPADPRQRQAQRTRRELTSPKSKFNKNVRASVIKAVRMSAMPLEERKIVFRPRGGLDIVKTGTTTVASAILAAAKIKSEESATDTICPNTQQNIMVASTPNEDNAARYATIKEISIQGKPYEVSAYLTAPHDTVKGVIRGIPIDASADELDRNIVNERNPLAVSAKWIRSTTTVIVTFHGPKVPNFVRYGVTLLPCHLYRKQIDVCQQCGRVGHRKDVCPILSIMTCLACGLANPKQDHPCTPKSNETLRKENVALRKTVNNLTREIAEIRKLLLCNNESLQRPTPSTNKTEETTTNNQETDVAEPALKKRAVETTRKQNESDRIDKPEVKFEARFTKLEELITANIAAVTVMKKTMETCQAENMNRFAYIEKTLQPIVSHPTFAPLFAQHSPYQETQYAPTQLWPPAR</sequence>
<keyword evidence="2" id="KW-1185">Reference proteome</keyword>
<proteinExistence type="predicted"/>
<dbReference type="EMBL" id="JABSTQ010008876">
    <property type="protein sequence ID" value="KAG0433962.1"/>
    <property type="molecule type" value="Genomic_DNA"/>
</dbReference>
<protein>
    <submittedName>
        <fullName evidence="1">Uncharacterized protein</fullName>
    </submittedName>
</protein>
<evidence type="ECO:0000313" key="2">
    <source>
        <dbReference type="Proteomes" id="UP000805193"/>
    </source>
</evidence>
<dbReference type="Proteomes" id="UP000805193">
    <property type="component" value="Unassembled WGS sequence"/>
</dbReference>
<gene>
    <name evidence="1" type="ORF">HPB47_019445</name>
</gene>
<organism evidence="1 2">
    <name type="scientific">Ixodes persulcatus</name>
    <name type="common">Taiga tick</name>
    <dbReference type="NCBI Taxonomy" id="34615"/>
    <lineage>
        <taxon>Eukaryota</taxon>
        <taxon>Metazoa</taxon>
        <taxon>Ecdysozoa</taxon>
        <taxon>Arthropoda</taxon>
        <taxon>Chelicerata</taxon>
        <taxon>Arachnida</taxon>
        <taxon>Acari</taxon>
        <taxon>Parasitiformes</taxon>
        <taxon>Ixodida</taxon>
        <taxon>Ixodoidea</taxon>
        <taxon>Ixodidae</taxon>
        <taxon>Ixodinae</taxon>
        <taxon>Ixodes</taxon>
    </lineage>
</organism>
<accession>A0AC60QLR4</accession>